<keyword evidence="2" id="KW-1185">Reference proteome</keyword>
<dbReference type="SUPFAM" id="SSF55154">
    <property type="entry name" value="CYTH-like phosphatases"/>
    <property type="match status" value="1"/>
</dbReference>
<dbReference type="Gene3D" id="2.40.320.10">
    <property type="entry name" value="Hypothetical Protein Pfu-838710-001"/>
    <property type="match status" value="1"/>
</dbReference>
<dbReference type="PANTHER" id="PTHR21028:SF2">
    <property type="entry name" value="CYTH DOMAIN-CONTAINING PROTEIN"/>
    <property type="match status" value="1"/>
</dbReference>
<organism evidence="2 3">
    <name type="scientific">Octopus sinensis</name>
    <name type="common">East Asian common octopus</name>
    <dbReference type="NCBI Taxonomy" id="2607531"/>
    <lineage>
        <taxon>Eukaryota</taxon>
        <taxon>Metazoa</taxon>
        <taxon>Spiralia</taxon>
        <taxon>Lophotrochozoa</taxon>
        <taxon>Mollusca</taxon>
        <taxon>Cephalopoda</taxon>
        <taxon>Coleoidea</taxon>
        <taxon>Octopodiformes</taxon>
        <taxon>Octopoda</taxon>
        <taxon>Incirrata</taxon>
        <taxon>Octopodidae</taxon>
        <taxon>Octopus</taxon>
    </lineage>
</organism>
<feature type="domain" description="CYTH" evidence="1">
    <location>
        <begin position="33"/>
        <end position="200"/>
    </location>
</feature>
<evidence type="ECO:0000259" key="1">
    <source>
        <dbReference type="PROSITE" id="PS51707"/>
    </source>
</evidence>
<gene>
    <name evidence="3" type="primary">LOC115212073</name>
</gene>
<protein>
    <submittedName>
        <fullName evidence="3">Uncharacterized protein LOC115212073 isoform X1</fullName>
    </submittedName>
</protein>
<dbReference type="AlphaFoldDB" id="A0A7E6EU35"/>
<accession>A0A7E6EU35</accession>
<evidence type="ECO:0000313" key="3">
    <source>
        <dbReference type="RefSeq" id="XP_036358849.1"/>
    </source>
</evidence>
<dbReference type="PROSITE" id="PS51707">
    <property type="entry name" value="CYTH"/>
    <property type="match status" value="1"/>
</dbReference>
<dbReference type="CDD" id="cd07890">
    <property type="entry name" value="CYTH-like_AC_IV-like"/>
    <property type="match status" value="1"/>
</dbReference>
<sequence length="205" mass="23848">MCLRKQHNSFVQLQERLLIISRFLQLIGFLKMHTNIEIKSRVKDVEQLKEKVHLESGARTDLLIQEDIFFNVPQGRLKLRKTQGNKSKLIFYERKDTENAKESKFDISVIEDPMSLEIVLSRALGIKGIVKKRRELYIAGQTRIHIDDVEGLGNFMELEVMMKEDQEKLEGVKIAEDFMKKFNIQKSDLIAGAYIDLLHEKNSSN</sequence>
<dbReference type="GO" id="GO:0016462">
    <property type="term" value="F:pyrophosphatase activity"/>
    <property type="evidence" value="ECO:0007669"/>
    <property type="project" value="UniProtKB-ARBA"/>
</dbReference>
<proteinExistence type="predicted"/>
<name>A0A7E6EU35_9MOLL</name>
<dbReference type="SMART" id="SM01118">
    <property type="entry name" value="CYTH"/>
    <property type="match status" value="1"/>
</dbReference>
<reference evidence="3" key="1">
    <citation type="submission" date="2025-08" db="UniProtKB">
        <authorList>
            <consortium name="RefSeq"/>
        </authorList>
    </citation>
    <scope>IDENTIFICATION</scope>
</reference>
<dbReference type="Pfam" id="PF01928">
    <property type="entry name" value="CYTH"/>
    <property type="match status" value="1"/>
</dbReference>
<dbReference type="PANTHER" id="PTHR21028">
    <property type="entry name" value="SI:CH211-156B7.4"/>
    <property type="match status" value="1"/>
</dbReference>
<dbReference type="Proteomes" id="UP000515154">
    <property type="component" value="Linkage group LG5"/>
</dbReference>
<evidence type="ECO:0000313" key="2">
    <source>
        <dbReference type="Proteomes" id="UP000515154"/>
    </source>
</evidence>
<dbReference type="InterPro" id="IPR008173">
    <property type="entry name" value="Adenylyl_cyclase_CyaB"/>
</dbReference>
<dbReference type="InterPro" id="IPR033469">
    <property type="entry name" value="CYTH-like_dom_sf"/>
</dbReference>
<dbReference type="RefSeq" id="XP_036358849.1">
    <property type="nucleotide sequence ID" value="XM_036502956.1"/>
</dbReference>
<dbReference type="InterPro" id="IPR023577">
    <property type="entry name" value="CYTH_domain"/>
</dbReference>